<dbReference type="InterPro" id="IPR045351">
    <property type="entry name" value="DUF6531"/>
</dbReference>
<name>S3JEF7_MICAE</name>
<evidence type="ECO:0000256" key="1">
    <source>
        <dbReference type="ARBA" id="ARBA00022729"/>
    </source>
</evidence>
<feature type="domain" description="Calx-beta" evidence="4">
    <location>
        <begin position="918"/>
        <end position="1018"/>
    </location>
</feature>
<dbReference type="Proteomes" id="UP000014617">
    <property type="component" value="Unassembled WGS sequence"/>
</dbReference>
<dbReference type="Pfam" id="PF08309">
    <property type="entry name" value="LVIVD"/>
    <property type="match status" value="14"/>
</dbReference>
<dbReference type="EMBL" id="ASZQ01000111">
    <property type="protein sequence ID" value="EPF24093.1"/>
    <property type="molecule type" value="Genomic_DNA"/>
</dbReference>
<evidence type="ECO:0000256" key="2">
    <source>
        <dbReference type="ARBA" id="ARBA00022737"/>
    </source>
</evidence>
<dbReference type="PANTHER" id="PTHR46682:SF1">
    <property type="entry name" value="ADHESION G-PROTEIN COUPLED RECEPTOR V1"/>
    <property type="match status" value="1"/>
</dbReference>
<dbReference type="PATRIC" id="fig|482300.6.peg.879"/>
<keyword evidence="2" id="KW-0677">Repeat</keyword>
<proteinExistence type="predicted"/>
<dbReference type="InterPro" id="IPR006530">
    <property type="entry name" value="YD"/>
</dbReference>
<evidence type="ECO:0000256" key="3">
    <source>
        <dbReference type="ARBA" id="ARBA00022837"/>
    </source>
</evidence>
<dbReference type="InterPro" id="IPR031325">
    <property type="entry name" value="RHS_repeat"/>
</dbReference>
<dbReference type="Pfam" id="PF05593">
    <property type="entry name" value="RHS_repeat"/>
    <property type="match status" value="1"/>
</dbReference>
<dbReference type="InterPro" id="IPR013211">
    <property type="entry name" value="LVIVD"/>
</dbReference>
<dbReference type="Gene3D" id="2.60.40.2030">
    <property type="match status" value="3"/>
</dbReference>
<dbReference type="SMART" id="SM00237">
    <property type="entry name" value="Calx_beta"/>
    <property type="match status" value="3"/>
</dbReference>
<dbReference type="InterPro" id="IPR026919">
    <property type="entry name" value="ADGRV1"/>
</dbReference>
<dbReference type="Pfam" id="PF03160">
    <property type="entry name" value="Calx-beta"/>
    <property type="match status" value="3"/>
</dbReference>
<feature type="domain" description="Calx-beta" evidence="4">
    <location>
        <begin position="1031"/>
        <end position="1134"/>
    </location>
</feature>
<dbReference type="GO" id="GO:0016020">
    <property type="term" value="C:membrane"/>
    <property type="evidence" value="ECO:0007669"/>
    <property type="project" value="InterPro"/>
</dbReference>
<feature type="domain" description="Calx-beta" evidence="4">
    <location>
        <begin position="798"/>
        <end position="905"/>
    </location>
</feature>
<protein>
    <submittedName>
        <fullName evidence="5">Cell wall-associated polypeptide CWBP200</fullName>
    </submittedName>
</protein>
<dbReference type="NCBIfam" id="TIGR01643">
    <property type="entry name" value="YD_repeat_2x"/>
    <property type="match status" value="1"/>
</dbReference>
<comment type="caution">
    <text evidence="5">The sequence shown here is derived from an EMBL/GenBank/DDBJ whole genome shotgun (WGS) entry which is preliminary data.</text>
</comment>
<gene>
    <name evidence="5" type="ORF">MAESPC_00776</name>
</gene>
<evidence type="ECO:0000259" key="4">
    <source>
        <dbReference type="SMART" id="SM00237"/>
    </source>
</evidence>
<organism evidence="5 6">
    <name type="scientific">Microcystis aeruginosa SPC777</name>
    <dbReference type="NCBI Taxonomy" id="482300"/>
    <lineage>
        <taxon>Bacteria</taxon>
        <taxon>Bacillati</taxon>
        <taxon>Cyanobacteriota</taxon>
        <taxon>Cyanophyceae</taxon>
        <taxon>Oscillatoriophycideae</taxon>
        <taxon>Chroococcales</taxon>
        <taxon>Microcystaceae</taxon>
        <taxon>Microcystis</taxon>
    </lineage>
</organism>
<dbReference type="InterPro" id="IPR025592">
    <property type="entry name" value="DUF4347"/>
</dbReference>
<reference evidence="5 6" key="1">
    <citation type="journal article" date="2013" name="Genome Announc.">
        <title>Draft Genome Sequence of the Brazilian Toxic Bloom-Forming Cyanobacterium Microcystis aeruginosa Strain SPC777.</title>
        <authorList>
            <person name="Fiore M.F."/>
            <person name="Alvarenga D.O."/>
            <person name="Varani A.M."/>
            <person name="Hoff-Risseti C."/>
            <person name="Crespim E."/>
            <person name="Ramos R.T."/>
            <person name="Silva A."/>
            <person name="Schaker P.D."/>
            <person name="Heck K."/>
            <person name="Rigonato J."/>
            <person name="Schneider M.P."/>
        </authorList>
    </citation>
    <scope>NUCLEOTIDE SEQUENCE [LARGE SCALE GENOMIC DNA]</scope>
    <source>
        <strain evidence="6">SPC 777</strain>
    </source>
</reference>
<dbReference type="PANTHER" id="PTHR46682">
    <property type="entry name" value="ADHESION G-PROTEIN COUPLED RECEPTOR V1"/>
    <property type="match status" value="1"/>
</dbReference>
<dbReference type="SUPFAM" id="SSF75011">
    <property type="entry name" value="3-carboxy-cis,cis-mucoante lactonizing enzyme"/>
    <property type="match status" value="1"/>
</dbReference>
<dbReference type="Pfam" id="PF20148">
    <property type="entry name" value="DUF6531"/>
    <property type="match status" value="1"/>
</dbReference>
<dbReference type="InterPro" id="IPR038081">
    <property type="entry name" value="CalX-like_sf"/>
</dbReference>
<dbReference type="InterPro" id="IPR003644">
    <property type="entry name" value="Calx_beta"/>
</dbReference>
<dbReference type="GO" id="GO:0004930">
    <property type="term" value="F:G protein-coupled receptor activity"/>
    <property type="evidence" value="ECO:0007669"/>
    <property type="project" value="InterPro"/>
</dbReference>
<sequence length="1686" mass="178473">MTSTLLPSFPAVDDVLFNFAQSDGLSQANQVDSARNQRLTATVVFLDAGVSDYQSLQAGVIPEVATVILSPNQDGIEQISAFLQQNPQITTIHLVSHGAPGCLHLGNCQLNLTNIYDYRQQLQNWAKINHILLYGCQVAAGDAGTEFINKLSQITGAKIAASSRRVGNAALGGSWELEVSLPAIKGENQTFVETLDLSELQTSGVFQPDILNTYQGVFAPTLVGVWDYLSYANAVTVVGNYAYAVGDTLEIIDISNPSNPTFKGSYDISSGLDVQIVGNYAYVADGDSGLQIIDISNPTNPTLKGNYNTSGYAYGVQIVGNYAYVADGWSGGLQIIDISNPTNPTLKGNYDTSGTALGVQVVGNYAYVADEISGLQIIDISNPTNPTLKGNYDTYRARDVEVVGNYAYVADDWLGLQIIDISNPTNPTLKGNYDTFSAAIGVQVVGNYAYVANEDSGLQIIDISNPTNPTLKGNYNTSGYALDVQIVSNYAYVADSGSGLQIIDISNPTTPTLKGNYDPSGSANDVQVVGNYAYVADDTSGLQIIDISNPTNPTLKGNYNTSGYAYGVQIVGNYAYVADRDSGLQIIDISNPTNPTLKGNYNTSGLALDVQIVANYAYVADYWSGLQIIDISNPINPTLKGNYDTSGAAFDVQIVGNYAYVADGGYGLQIIDISNPTNPILVGKYSTSSSYAQDVQVVGNYAYVADYNSGLQIIDISSPTNPLLVGKCNTSGDAYGVQVVGDYAYLADAGAGLQIINISNPTNPTLKSNYNTSGSAYGVQIVGNYAYVADGSGGLNIIDVSEFTNPQTVTVTLAVSPSSVSEDGTANMAYTFTRSGVTTNALTVNYSVGGTATFSTDYTQSGAATFTSKTGTVTFAANATTAKVTIDPTADTTVESDETVALTLAAGTGYKVGTTTPVTGTINDDELPIINLAVSPANVYEDSTQNLLYTFTRMGSTKNALTINYNLAGTATLNTDYTRTGTNNTVTFAAGSSTATVTVDPTADTTIEPNETVALTLAAGTGYKVGTTTPVTGTIFNDDTPSSPGTLSFGSPTFSINENGTPVTAVTVTRTGGSNGAVSATVKLTNGTATAPSDYNNNSITVNFANGEISKTVTVPIVNDTLPEPDETVQLILINPTSGATIGSQNTATLNIVDNDAAILITGFPQGSQGSNLGKSTIIIAGQNFSPTDKISIISPTGTETLANQVYWVNKTEAWATFNLQGLATGQYDVKVMNGINTYTSNDTFTVNNDPLGNLNIELSYPASGFVKVTYTNIGQTDLIAPLLRINATNATVNYPAENTISATLKQLLNLSLATSDNGPAGILAPGESGEFYFQYTPNGNGLINFTVNQVPANEVINWATIKAETRADYNFIDSAAWDALWSNLTASLGTTAGQFQAVMAENANYLSQLGQETSDLTRLFAFEWKQAANTLTNVDLLSTTDVVDTAPGLSLSFNRTFYQSIAERYNLGTLGRGWSSQWDLRATTNSQGDVIIRSVGGVQRIFEKQTGDTYTGEGGATLTIVGGQYRLKEASGFVSLFGSNGKLNYVEDTNGNRITLQYTNNNLTKLVHTNGDSLTLTYNAQGRINKITDSAGQATTYSYDTTGENLLSVTGVDGTITYTYDTGNVAAKKYSLLSVKSDLGYQRSFEYDNQGRLTKESSNGNTQTLTYSYDSRPPAKVLFSYLMIA</sequence>
<keyword evidence="3" id="KW-0106">Calcium</keyword>
<keyword evidence="1" id="KW-0732">Signal</keyword>
<evidence type="ECO:0000313" key="5">
    <source>
        <dbReference type="EMBL" id="EPF24093.1"/>
    </source>
</evidence>
<dbReference type="RefSeq" id="WP_016514750.1">
    <property type="nucleotide sequence ID" value="NZ_ASZQ01000111.1"/>
</dbReference>
<evidence type="ECO:0000313" key="6">
    <source>
        <dbReference type="Proteomes" id="UP000014617"/>
    </source>
</evidence>
<dbReference type="Pfam" id="PF14252">
    <property type="entry name" value="DUF4347"/>
    <property type="match status" value="1"/>
</dbReference>
<dbReference type="SUPFAM" id="SSF101908">
    <property type="entry name" value="Putative isomerase YbhE"/>
    <property type="match status" value="2"/>
</dbReference>
<accession>S3JEF7</accession>
<dbReference type="SUPFAM" id="SSF141072">
    <property type="entry name" value="CalX-like"/>
    <property type="match status" value="3"/>
</dbReference>